<dbReference type="FunFam" id="2.60.20.10:FF:000001">
    <property type="entry name" value="Crystallin gamma S"/>
    <property type="match status" value="1"/>
</dbReference>
<keyword evidence="4" id="KW-0677">Repeat</keyword>
<dbReference type="FunFam" id="2.60.20.10:FF:000003">
    <property type="entry name" value="Crystallin gamma S"/>
    <property type="match status" value="1"/>
</dbReference>
<evidence type="ECO:0000256" key="2">
    <source>
        <dbReference type="ARBA" id="ARBA00009646"/>
    </source>
</evidence>
<dbReference type="Gene3D" id="2.60.20.10">
    <property type="entry name" value="Crystallins"/>
    <property type="match status" value="2"/>
</dbReference>
<feature type="domain" description="Beta/gamma crystallin 'Greek key'" evidence="5">
    <location>
        <begin position="130"/>
        <end position="172"/>
    </location>
</feature>
<dbReference type="AlphaFoldDB" id="A0AAY4AYW6"/>
<evidence type="ECO:0000259" key="5">
    <source>
        <dbReference type="PROSITE" id="PS50915"/>
    </source>
</evidence>
<dbReference type="PANTHER" id="PTHR11818">
    <property type="entry name" value="BETA/GAMMA CRYSTALLIN"/>
    <property type="match status" value="1"/>
</dbReference>
<gene>
    <name evidence="6" type="primary">LOC114790624</name>
</gene>
<feature type="domain" description="Beta/gamma crystallin 'Greek key'" evidence="5">
    <location>
        <begin position="2"/>
        <end position="40"/>
    </location>
</feature>
<dbReference type="SUPFAM" id="SSF49695">
    <property type="entry name" value="gamma-Crystallin-like"/>
    <property type="match status" value="1"/>
</dbReference>
<dbReference type="GO" id="GO:0005212">
    <property type="term" value="F:structural constituent of eye lens"/>
    <property type="evidence" value="ECO:0007669"/>
    <property type="project" value="UniProtKB-KW"/>
</dbReference>
<dbReference type="PANTHER" id="PTHR11818:SF129">
    <property type="entry name" value="CRYSTALLIN, GAMMA M6-RELATED"/>
    <property type="match status" value="1"/>
</dbReference>
<dbReference type="PROSITE" id="PS50915">
    <property type="entry name" value="CRYSTALLIN_BETA_GAMMA"/>
    <property type="match status" value="3"/>
</dbReference>
<dbReference type="InterPro" id="IPR050252">
    <property type="entry name" value="Beta/Gamma-Crystallin"/>
</dbReference>
<comment type="function">
    <text evidence="1">Crystallins are the dominant structural components of the vertebrate eye lens.</text>
</comment>
<sequence>MGKIIFYEDRNFGGHQHECIGDCADLHSFFKHCNSVKVESGCFVVYDRSNYLGHQHFLKRGEYPDCHNATAMTDCIRSCRMIPMYRGSYRMRIYDRHNMGGHMMELRDDCSSIMDHFHMSDIQSCSVTEGHWLMYDKPNYKGKMYYLRPGEYKRCSEWGAMSSRIGSIRRITDF</sequence>
<comment type="similarity">
    <text evidence="2">Belongs to the beta/gamma-crystallin family.</text>
</comment>
<dbReference type="InterPro" id="IPR001064">
    <property type="entry name" value="Beta/gamma_crystallin"/>
</dbReference>
<protein>
    <recommendedName>
        <fullName evidence="5">Beta/gamma crystallin 'Greek key' domain-containing protein</fullName>
    </recommendedName>
</protein>
<keyword evidence="7" id="KW-1185">Reference proteome</keyword>
<reference evidence="6" key="3">
    <citation type="submission" date="2025-09" db="UniProtKB">
        <authorList>
            <consortium name="Ensembl"/>
        </authorList>
    </citation>
    <scope>IDENTIFICATION</scope>
</reference>
<evidence type="ECO:0000256" key="1">
    <source>
        <dbReference type="ARBA" id="ARBA00003689"/>
    </source>
</evidence>
<evidence type="ECO:0000313" key="6">
    <source>
        <dbReference type="Ensembl" id="ENSDCDP00010013952.1"/>
    </source>
</evidence>
<name>A0AAY4AYW6_9TELE</name>
<dbReference type="GO" id="GO:0007601">
    <property type="term" value="P:visual perception"/>
    <property type="evidence" value="ECO:0007669"/>
    <property type="project" value="TreeGrafter"/>
</dbReference>
<dbReference type="InterPro" id="IPR011024">
    <property type="entry name" value="G_crystallin-like"/>
</dbReference>
<dbReference type="GeneID" id="114790624"/>
<keyword evidence="3" id="KW-0273">Eye lens protein</keyword>
<dbReference type="Proteomes" id="UP000694580">
    <property type="component" value="Chromosome 5"/>
</dbReference>
<organism evidence="6 7">
    <name type="scientific">Denticeps clupeoides</name>
    <name type="common">denticle herring</name>
    <dbReference type="NCBI Taxonomy" id="299321"/>
    <lineage>
        <taxon>Eukaryota</taxon>
        <taxon>Metazoa</taxon>
        <taxon>Chordata</taxon>
        <taxon>Craniata</taxon>
        <taxon>Vertebrata</taxon>
        <taxon>Euteleostomi</taxon>
        <taxon>Actinopterygii</taxon>
        <taxon>Neopterygii</taxon>
        <taxon>Teleostei</taxon>
        <taxon>Clupei</taxon>
        <taxon>Clupeiformes</taxon>
        <taxon>Denticipitoidei</taxon>
        <taxon>Denticipitidae</taxon>
        <taxon>Denticeps</taxon>
    </lineage>
</organism>
<feature type="domain" description="Beta/gamma crystallin 'Greek key'" evidence="5">
    <location>
        <begin position="41"/>
        <end position="83"/>
    </location>
</feature>
<evidence type="ECO:0000256" key="4">
    <source>
        <dbReference type="ARBA" id="ARBA00022737"/>
    </source>
</evidence>
<reference evidence="6 7" key="1">
    <citation type="submission" date="2020-06" db="EMBL/GenBank/DDBJ databases">
        <authorList>
            <consortium name="Wellcome Sanger Institute Data Sharing"/>
        </authorList>
    </citation>
    <scope>NUCLEOTIDE SEQUENCE [LARGE SCALE GENOMIC DNA]</scope>
</reference>
<proteinExistence type="inferred from homology"/>
<dbReference type="GO" id="GO:0002088">
    <property type="term" value="P:lens development in camera-type eye"/>
    <property type="evidence" value="ECO:0007669"/>
    <property type="project" value="TreeGrafter"/>
</dbReference>
<dbReference type="Pfam" id="PF00030">
    <property type="entry name" value="Crystall"/>
    <property type="match status" value="2"/>
</dbReference>
<dbReference type="Ensembl" id="ENSDCDT00010014718.1">
    <property type="protein sequence ID" value="ENSDCDP00010013952.1"/>
    <property type="gene ID" value="ENSDCDG00010006416.1"/>
</dbReference>
<accession>A0AAY4AYW6</accession>
<reference evidence="6" key="2">
    <citation type="submission" date="2025-08" db="UniProtKB">
        <authorList>
            <consortium name="Ensembl"/>
        </authorList>
    </citation>
    <scope>IDENTIFICATION</scope>
</reference>
<dbReference type="RefSeq" id="XP_028836675.1">
    <property type="nucleotide sequence ID" value="XM_028980842.1"/>
</dbReference>
<dbReference type="PRINTS" id="PR01367">
    <property type="entry name" value="BGCRYSTALLIN"/>
</dbReference>
<dbReference type="GeneTree" id="ENSGT00940000164501"/>
<evidence type="ECO:0000256" key="3">
    <source>
        <dbReference type="ARBA" id="ARBA00022613"/>
    </source>
</evidence>
<evidence type="ECO:0000313" key="7">
    <source>
        <dbReference type="Proteomes" id="UP000694580"/>
    </source>
</evidence>
<dbReference type="SMART" id="SM00247">
    <property type="entry name" value="XTALbg"/>
    <property type="match status" value="2"/>
</dbReference>